<protein>
    <recommendedName>
        <fullName evidence="5">Mid2 domain-containing protein</fullName>
    </recommendedName>
</protein>
<keyword evidence="4" id="KW-1185">Reference proteome</keyword>
<feature type="transmembrane region" description="Helical" evidence="2">
    <location>
        <begin position="198"/>
        <end position="221"/>
    </location>
</feature>
<dbReference type="OrthoDB" id="5419608at2759"/>
<feature type="region of interest" description="Disordered" evidence="1">
    <location>
        <begin position="260"/>
        <end position="333"/>
    </location>
</feature>
<keyword evidence="2" id="KW-0472">Membrane</keyword>
<dbReference type="EMBL" id="JAGMWT010000009">
    <property type="protein sequence ID" value="KAH7122207.1"/>
    <property type="molecule type" value="Genomic_DNA"/>
</dbReference>
<dbReference type="AlphaFoldDB" id="A0A9P9IJ72"/>
<comment type="caution">
    <text evidence="3">The sequence shown here is derived from an EMBL/GenBank/DDBJ whole genome shotgun (WGS) entry which is preliminary data.</text>
</comment>
<feature type="region of interest" description="Disordered" evidence="1">
    <location>
        <begin position="131"/>
        <end position="187"/>
    </location>
</feature>
<dbReference type="Proteomes" id="UP000700596">
    <property type="component" value="Unassembled WGS sequence"/>
</dbReference>
<evidence type="ECO:0000313" key="4">
    <source>
        <dbReference type="Proteomes" id="UP000700596"/>
    </source>
</evidence>
<accession>A0A9P9IJ72</accession>
<organism evidence="3 4">
    <name type="scientific">Dendryphion nanum</name>
    <dbReference type="NCBI Taxonomy" id="256645"/>
    <lineage>
        <taxon>Eukaryota</taxon>
        <taxon>Fungi</taxon>
        <taxon>Dikarya</taxon>
        <taxon>Ascomycota</taxon>
        <taxon>Pezizomycotina</taxon>
        <taxon>Dothideomycetes</taxon>
        <taxon>Pleosporomycetidae</taxon>
        <taxon>Pleosporales</taxon>
        <taxon>Torulaceae</taxon>
        <taxon>Dendryphion</taxon>
    </lineage>
</organism>
<proteinExistence type="predicted"/>
<feature type="compositionally biased region" description="Polar residues" evidence="1">
    <location>
        <begin position="144"/>
        <end position="187"/>
    </location>
</feature>
<evidence type="ECO:0008006" key="5">
    <source>
        <dbReference type="Google" id="ProtNLM"/>
    </source>
</evidence>
<evidence type="ECO:0000313" key="3">
    <source>
        <dbReference type="EMBL" id="KAH7122207.1"/>
    </source>
</evidence>
<gene>
    <name evidence="3" type="ORF">B0J11DRAFT_332620</name>
</gene>
<evidence type="ECO:0000256" key="1">
    <source>
        <dbReference type="SAM" id="MobiDB-lite"/>
    </source>
</evidence>
<sequence>MPVPFILRAASAVLFANEIHAGLIQLTTPSITRGTEAVHSISVRRREVDLISLASVLVTAIPDSLRQVAATNIPAFSSILWEEFLDDRKPQWFLDLPQDIQTYLIARLGPQPSSGGTIPFALFPSVTISTTSPMRTTMPTPTPARSQSLASTEVESADPTTAQQATTSNLAHYTSPPSKPYTTVPSKNSNMLTNNQKIGIGVGIPLALLVLGAVLFGCYFFRRRRRNNVASSTPPSSPGFIPRFAFQQKNDQDIDQYRSLTSHADRTSGITDCSDWDSPLTRTPSTDDKIDDTYPPLTLCHTHSSTRARGRRTSYTNLNPVPETAEPDDTGLFGSKSRKQEMASRHSLPSPLQAAFSIKRKPIAGTSIEPPCSTPNTITRDNLHNKTTQKHHIGDVTQPYVEDYGPEYHDGYSNYGGGLSYISHDGASRSSTTRNAATQWPLTDTSNRTNNPRRTVLWDRVYNI</sequence>
<keyword evidence="2" id="KW-1133">Transmembrane helix</keyword>
<reference evidence="3" key="1">
    <citation type="journal article" date="2021" name="Nat. Commun.">
        <title>Genetic determinants of endophytism in the Arabidopsis root mycobiome.</title>
        <authorList>
            <person name="Mesny F."/>
            <person name="Miyauchi S."/>
            <person name="Thiergart T."/>
            <person name="Pickel B."/>
            <person name="Atanasova L."/>
            <person name="Karlsson M."/>
            <person name="Huettel B."/>
            <person name="Barry K.W."/>
            <person name="Haridas S."/>
            <person name="Chen C."/>
            <person name="Bauer D."/>
            <person name="Andreopoulos W."/>
            <person name="Pangilinan J."/>
            <person name="LaButti K."/>
            <person name="Riley R."/>
            <person name="Lipzen A."/>
            <person name="Clum A."/>
            <person name="Drula E."/>
            <person name="Henrissat B."/>
            <person name="Kohler A."/>
            <person name="Grigoriev I.V."/>
            <person name="Martin F.M."/>
            <person name="Hacquard S."/>
        </authorList>
    </citation>
    <scope>NUCLEOTIDE SEQUENCE</scope>
    <source>
        <strain evidence="3">MPI-CAGE-CH-0243</strain>
    </source>
</reference>
<evidence type="ECO:0000256" key="2">
    <source>
        <dbReference type="SAM" id="Phobius"/>
    </source>
</evidence>
<name>A0A9P9IJ72_9PLEO</name>
<keyword evidence="2" id="KW-0812">Transmembrane</keyword>